<organism evidence="1">
    <name type="scientific">bioreactor metagenome</name>
    <dbReference type="NCBI Taxonomy" id="1076179"/>
    <lineage>
        <taxon>unclassified sequences</taxon>
        <taxon>metagenomes</taxon>
        <taxon>ecological metagenomes</taxon>
    </lineage>
</organism>
<protein>
    <recommendedName>
        <fullName evidence="2">Peptidase M3A/M3B catalytic domain-containing protein</fullName>
    </recommendedName>
</protein>
<evidence type="ECO:0008006" key="2">
    <source>
        <dbReference type="Google" id="ProtNLM"/>
    </source>
</evidence>
<dbReference type="Gene3D" id="1.10.1370.30">
    <property type="match status" value="1"/>
</dbReference>
<dbReference type="AlphaFoldDB" id="A0A645F1H5"/>
<comment type="caution">
    <text evidence="1">The sequence shown here is derived from an EMBL/GenBank/DDBJ whole genome shotgun (WGS) entry which is preliminary data.</text>
</comment>
<dbReference type="SUPFAM" id="SSF55486">
    <property type="entry name" value="Metalloproteases ('zincins'), catalytic domain"/>
    <property type="match status" value="1"/>
</dbReference>
<sequence>MVGYTAGDSLDLAEVDAQALVLLLFGDFDRFYGDLADQARTATLIDSMYALLSGCMEDEFQQDVYENPNMTLDQMNDLYASLSQEYGLQQVYGYQGTEWVLISHTFQTPMYYISYAVSMVPALELFDLAKSDMESAKNAYFNIITRKSYETLGDVLARNGLASVFSESTIAQIADILKEYTT</sequence>
<dbReference type="EMBL" id="VSSQ01053600">
    <property type="protein sequence ID" value="MPN07610.1"/>
    <property type="molecule type" value="Genomic_DNA"/>
</dbReference>
<evidence type="ECO:0000313" key="1">
    <source>
        <dbReference type="EMBL" id="MPN07610.1"/>
    </source>
</evidence>
<accession>A0A645F1H5</accession>
<proteinExistence type="predicted"/>
<name>A0A645F1H5_9ZZZZ</name>
<reference evidence="1" key="1">
    <citation type="submission" date="2019-08" db="EMBL/GenBank/DDBJ databases">
        <authorList>
            <person name="Kucharzyk K."/>
            <person name="Murdoch R.W."/>
            <person name="Higgins S."/>
            <person name="Loffler F."/>
        </authorList>
    </citation>
    <scope>NUCLEOTIDE SEQUENCE</scope>
</reference>
<gene>
    <name evidence="1" type="ORF">SDC9_154881</name>
</gene>